<comment type="subcellular location">
    <subcellularLocation>
        <location evidence="2">Mitochondrion</location>
    </subcellularLocation>
</comment>
<evidence type="ECO:0000256" key="1">
    <source>
        <dbReference type="ARBA" id="ARBA00022741"/>
    </source>
</evidence>
<dbReference type="GO" id="GO:0050567">
    <property type="term" value="F:glutaminyl-tRNA synthase (glutamine-hydrolyzing) activity"/>
    <property type="evidence" value="ECO:0007669"/>
    <property type="project" value="UniProtKB-UniRule"/>
</dbReference>
<name>A0A2J7R6B5_9NEOP</name>
<dbReference type="GO" id="GO:0005739">
    <property type="term" value="C:mitochondrion"/>
    <property type="evidence" value="ECO:0007669"/>
    <property type="project" value="UniProtKB-SubCell"/>
</dbReference>
<dbReference type="EC" id="6.3.5.-" evidence="2"/>
<keyword evidence="2" id="KW-0067">ATP-binding</keyword>
<keyword evidence="2" id="KW-0436">Ligase</keyword>
<dbReference type="OrthoDB" id="5394539at2759"/>
<keyword evidence="3" id="KW-0808">Transferase</keyword>
<keyword evidence="1 2" id="KW-0547">Nucleotide-binding</keyword>
<comment type="function">
    <text evidence="2">Allows the formation of correctly charged Gln-tRNA(Gln) through the transamidation of misacylated Glu-tRNA(Gln) in the mitochondria. The reaction takes place in the presence of glutamine and ATP through an activated gamma-phospho-Glu-tRNA(Gln).</text>
</comment>
<dbReference type="InterPro" id="IPR036113">
    <property type="entry name" value="Asp/Glu-ADT_sf_sub_c"/>
</dbReference>
<dbReference type="GO" id="GO:0006450">
    <property type="term" value="P:regulation of translational fidelity"/>
    <property type="evidence" value="ECO:0007669"/>
    <property type="project" value="InterPro"/>
</dbReference>
<dbReference type="Pfam" id="PF02686">
    <property type="entry name" value="GatC"/>
    <property type="match status" value="1"/>
</dbReference>
<dbReference type="GO" id="GO:0030956">
    <property type="term" value="C:glutamyl-tRNA(Gln) amidotransferase complex"/>
    <property type="evidence" value="ECO:0007669"/>
    <property type="project" value="UniProtKB-UniRule"/>
</dbReference>
<dbReference type="PANTHER" id="PTHR15004">
    <property type="entry name" value="GLUTAMYL-TRNA(GLN) AMIDOTRANSFERASE SUBUNIT C, MITOCHONDRIAL"/>
    <property type="match status" value="1"/>
</dbReference>
<organism evidence="3 4">
    <name type="scientific">Cryptotermes secundus</name>
    <dbReference type="NCBI Taxonomy" id="105785"/>
    <lineage>
        <taxon>Eukaryota</taxon>
        <taxon>Metazoa</taxon>
        <taxon>Ecdysozoa</taxon>
        <taxon>Arthropoda</taxon>
        <taxon>Hexapoda</taxon>
        <taxon>Insecta</taxon>
        <taxon>Pterygota</taxon>
        <taxon>Neoptera</taxon>
        <taxon>Polyneoptera</taxon>
        <taxon>Dictyoptera</taxon>
        <taxon>Blattodea</taxon>
        <taxon>Blattoidea</taxon>
        <taxon>Termitoidae</taxon>
        <taxon>Kalotermitidae</taxon>
        <taxon>Cryptotermitinae</taxon>
        <taxon>Cryptotermes</taxon>
    </lineage>
</organism>
<evidence type="ECO:0000313" key="3">
    <source>
        <dbReference type="EMBL" id="PNF36372.1"/>
    </source>
</evidence>
<dbReference type="SUPFAM" id="SSF141000">
    <property type="entry name" value="Glu-tRNAGln amidotransferase C subunit"/>
    <property type="match status" value="1"/>
</dbReference>
<keyword evidence="4" id="KW-1185">Reference proteome</keyword>
<evidence type="ECO:0000256" key="2">
    <source>
        <dbReference type="HAMAP-Rule" id="MF_03149"/>
    </source>
</evidence>
<keyword evidence="2" id="KW-0496">Mitochondrion</keyword>
<comment type="catalytic activity">
    <reaction evidence="2">
        <text>L-glutamyl-tRNA(Gln) + L-glutamine + ATP + H2O = L-glutaminyl-tRNA(Gln) + L-glutamate + ADP + phosphate + H(+)</text>
        <dbReference type="Rhea" id="RHEA:17521"/>
        <dbReference type="Rhea" id="RHEA-COMP:9681"/>
        <dbReference type="Rhea" id="RHEA-COMP:9684"/>
        <dbReference type="ChEBI" id="CHEBI:15377"/>
        <dbReference type="ChEBI" id="CHEBI:15378"/>
        <dbReference type="ChEBI" id="CHEBI:29985"/>
        <dbReference type="ChEBI" id="CHEBI:30616"/>
        <dbReference type="ChEBI" id="CHEBI:43474"/>
        <dbReference type="ChEBI" id="CHEBI:58359"/>
        <dbReference type="ChEBI" id="CHEBI:78520"/>
        <dbReference type="ChEBI" id="CHEBI:78521"/>
        <dbReference type="ChEBI" id="CHEBI:456216"/>
    </reaction>
</comment>
<reference evidence="3 4" key="1">
    <citation type="submission" date="2017-12" db="EMBL/GenBank/DDBJ databases">
        <title>Hemimetabolous genomes reveal molecular basis of termite eusociality.</title>
        <authorList>
            <person name="Harrison M.C."/>
            <person name="Jongepier E."/>
            <person name="Robertson H.M."/>
            <person name="Arning N."/>
            <person name="Bitard-Feildel T."/>
            <person name="Chao H."/>
            <person name="Childers C.P."/>
            <person name="Dinh H."/>
            <person name="Doddapaneni H."/>
            <person name="Dugan S."/>
            <person name="Gowin J."/>
            <person name="Greiner C."/>
            <person name="Han Y."/>
            <person name="Hu H."/>
            <person name="Hughes D.S.T."/>
            <person name="Huylmans A.-K."/>
            <person name="Kemena C."/>
            <person name="Kremer L.P.M."/>
            <person name="Lee S.L."/>
            <person name="Lopez-Ezquerra A."/>
            <person name="Mallet L."/>
            <person name="Monroy-Kuhn J.M."/>
            <person name="Moser A."/>
            <person name="Murali S.C."/>
            <person name="Muzny D.M."/>
            <person name="Otani S."/>
            <person name="Piulachs M.-D."/>
            <person name="Poelchau M."/>
            <person name="Qu J."/>
            <person name="Schaub F."/>
            <person name="Wada-Katsumata A."/>
            <person name="Worley K.C."/>
            <person name="Xie Q."/>
            <person name="Ylla G."/>
            <person name="Poulsen M."/>
            <person name="Gibbs R.A."/>
            <person name="Schal C."/>
            <person name="Richards S."/>
            <person name="Belles X."/>
            <person name="Korb J."/>
            <person name="Bornberg-Bauer E."/>
        </authorList>
    </citation>
    <scope>NUCLEOTIDE SEQUENCE [LARGE SCALE GENOMIC DNA]</scope>
    <source>
        <tissue evidence="3">Whole body</tissue>
    </source>
</reference>
<dbReference type="STRING" id="105785.A0A2J7R6B5"/>
<dbReference type="AlphaFoldDB" id="A0A2J7R6B5"/>
<dbReference type="GO" id="GO:0005524">
    <property type="term" value="F:ATP binding"/>
    <property type="evidence" value="ECO:0007669"/>
    <property type="project" value="UniProtKB-KW"/>
</dbReference>
<comment type="caution">
    <text evidence="3">The sequence shown here is derived from an EMBL/GenBank/DDBJ whole genome shotgun (WGS) entry which is preliminary data.</text>
</comment>
<sequence length="156" mass="18081">MHRLWKHNIFLEKFWFLQQNARSLNSKIPPTPIVKPIEENKLPPRTKIDQKTIDLLERLSLVDFANKKGIERLEDAIRFADQIRVIDTTGVEPMISVLEDRTLYLHDDIVTDGNCRKEVMSNAALTEESYFVAPQGNIPLIPRDSLLTEDENLDQK</sequence>
<dbReference type="InterPro" id="IPR003837">
    <property type="entry name" value="GatC"/>
</dbReference>
<comment type="subunit">
    <text evidence="2">Subunit of the heterotrimeric GatCAB amidotransferase (AdT) complex, composed of A, B and C subunits.</text>
</comment>
<accession>A0A2J7R6B5</accession>
<protein>
    <recommendedName>
        <fullName evidence="2">Glutamyl-tRNA(Gln) amidotransferase subunit C, mitochondrial</fullName>
        <shortName evidence="2">Glu-AdT subunit C</shortName>
        <ecNumber evidence="2">6.3.5.-</ecNumber>
    </recommendedName>
</protein>
<dbReference type="HAMAP" id="MF_00122">
    <property type="entry name" value="GatC"/>
    <property type="match status" value="1"/>
</dbReference>
<comment type="similarity">
    <text evidence="2">Belongs to the GatC family.</text>
</comment>
<dbReference type="InParanoid" id="A0A2J7R6B5"/>
<proteinExistence type="inferred from homology"/>
<dbReference type="GO" id="GO:0032543">
    <property type="term" value="P:mitochondrial translation"/>
    <property type="evidence" value="ECO:0007669"/>
    <property type="project" value="UniProtKB-UniRule"/>
</dbReference>
<dbReference type="EMBL" id="NEVH01006828">
    <property type="protein sequence ID" value="PNF36372.1"/>
    <property type="molecule type" value="Genomic_DNA"/>
</dbReference>
<evidence type="ECO:0000313" key="4">
    <source>
        <dbReference type="Proteomes" id="UP000235965"/>
    </source>
</evidence>
<dbReference type="GO" id="GO:0016740">
    <property type="term" value="F:transferase activity"/>
    <property type="evidence" value="ECO:0007669"/>
    <property type="project" value="UniProtKB-KW"/>
</dbReference>
<dbReference type="FunCoup" id="A0A2J7R6B5">
    <property type="interactions" value="1036"/>
</dbReference>
<dbReference type="PANTHER" id="PTHR15004:SF0">
    <property type="entry name" value="GLUTAMYL-TRNA(GLN) AMIDOTRANSFERASE SUBUNIT C, MITOCHONDRIAL"/>
    <property type="match status" value="1"/>
</dbReference>
<dbReference type="Proteomes" id="UP000235965">
    <property type="component" value="Unassembled WGS sequence"/>
</dbReference>
<dbReference type="GO" id="GO:0070681">
    <property type="term" value="P:glutaminyl-tRNAGln biosynthesis via transamidation"/>
    <property type="evidence" value="ECO:0007669"/>
    <property type="project" value="UniProtKB-UniRule"/>
</dbReference>
<keyword evidence="2" id="KW-0648">Protein biosynthesis</keyword>
<gene>
    <name evidence="3" type="ORF">B7P43_G18032</name>
</gene>